<keyword evidence="2" id="KW-1185">Reference proteome</keyword>
<protein>
    <submittedName>
        <fullName evidence="1">Uncharacterized protein</fullName>
    </submittedName>
</protein>
<reference evidence="1" key="1">
    <citation type="submission" date="2020-05" db="EMBL/GenBank/DDBJ databases">
        <title>Large-scale comparative analyses of tick genomes elucidate their genetic diversity and vector capacities.</title>
        <authorList>
            <person name="Jia N."/>
            <person name="Wang J."/>
            <person name="Shi W."/>
            <person name="Du L."/>
            <person name="Sun Y."/>
            <person name="Zhan W."/>
            <person name="Jiang J."/>
            <person name="Wang Q."/>
            <person name="Zhang B."/>
            <person name="Ji P."/>
            <person name="Sakyi L.B."/>
            <person name="Cui X."/>
            <person name="Yuan T."/>
            <person name="Jiang B."/>
            <person name="Yang W."/>
            <person name="Lam T.T.-Y."/>
            <person name="Chang Q."/>
            <person name="Ding S."/>
            <person name="Wang X."/>
            <person name="Zhu J."/>
            <person name="Ruan X."/>
            <person name="Zhao L."/>
            <person name="Wei J."/>
            <person name="Que T."/>
            <person name="Du C."/>
            <person name="Cheng J."/>
            <person name="Dai P."/>
            <person name="Han X."/>
            <person name="Huang E."/>
            <person name="Gao Y."/>
            <person name="Liu J."/>
            <person name="Shao H."/>
            <person name="Ye R."/>
            <person name="Li L."/>
            <person name="Wei W."/>
            <person name="Wang X."/>
            <person name="Wang C."/>
            <person name="Yang T."/>
            <person name="Huo Q."/>
            <person name="Li W."/>
            <person name="Guo W."/>
            <person name="Chen H."/>
            <person name="Zhou L."/>
            <person name="Ni X."/>
            <person name="Tian J."/>
            <person name="Zhou Y."/>
            <person name="Sheng Y."/>
            <person name="Liu T."/>
            <person name="Pan Y."/>
            <person name="Xia L."/>
            <person name="Li J."/>
            <person name="Zhao F."/>
            <person name="Cao W."/>
        </authorList>
    </citation>
    <scope>NUCLEOTIDE SEQUENCE</scope>
    <source>
        <strain evidence="1">Dsil-2018</strain>
    </source>
</reference>
<sequence>MDGPARLLERRKRHARFRLPTLAKDVAESASSSPRSLSLLLRRRDSVVSARLRLRRSYGSDTAELWSASRAGDAVSAGHRADDVELCGMRTRHLMADTATVGFSVQVDPGGKAEAEGRIRVGDLVLCVNEVPCSRADQARQLVDSAFNTLTLLVWRRQEARSGVHHHRKEEPAFQEKNGKAQTSSPRQISFERSRTATSASTTKRGSGRNARAKMKTYRMLTAPYTRSLISSYNVKVSRGVFSELASATSRPHFLPGALLRAAGRHRGIAALSARGVPLAEDA</sequence>
<evidence type="ECO:0000313" key="1">
    <source>
        <dbReference type="EMBL" id="KAH7954391.1"/>
    </source>
</evidence>
<dbReference type="EMBL" id="CM023473">
    <property type="protein sequence ID" value="KAH7954391.1"/>
    <property type="molecule type" value="Genomic_DNA"/>
</dbReference>
<evidence type="ECO:0000313" key="2">
    <source>
        <dbReference type="Proteomes" id="UP000821865"/>
    </source>
</evidence>
<proteinExistence type="predicted"/>
<dbReference type="Proteomes" id="UP000821865">
    <property type="component" value="Chromosome 4"/>
</dbReference>
<gene>
    <name evidence="1" type="ORF">HPB49_018193</name>
</gene>
<organism evidence="1 2">
    <name type="scientific">Dermacentor silvarum</name>
    <name type="common">Tick</name>
    <dbReference type="NCBI Taxonomy" id="543639"/>
    <lineage>
        <taxon>Eukaryota</taxon>
        <taxon>Metazoa</taxon>
        <taxon>Ecdysozoa</taxon>
        <taxon>Arthropoda</taxon>
        <taxon>Chelicerata</taxon>
        <taxon>Arachnida</taxon>
        <taxon>Acari</taxon>
        <taxon>Parasitiformes</taxon>
        <taxon>Ixodida</taxon>
        <taxon>Ixodoidea</taxon>
        <taxon>Ixodidae</taxon>
        <taxon>Rhipicephalinae</taxon>
        <taxon>Dermacentor</taxon>
    </lineage>
</organism>
<name>A0ACB8CZ63_DERSI</name>
<accession>A0ACB8CZ63</accession>
<comment type="caution">
    <text evidence="1">The sequence shown here is derived from an EMBL/GenBank/DDBJ whole genome shotgun (WGS) entry which is preliminary data.</text>
</comment>